<comment type="caution">
    <text evidence="1">The sequence shown here is derived from an EMBL/GenBank/DDBJ whole genome shotgun (WGS) entry which is preliminary data.</text>
</comment>
<dbReference type="EMBL" id="CAJRST010038888">
    <property type="protein sequence ID" value="CAG6015327.1"/>
    <property type="molecule type" value="Genomic_DNA"/>
</dbReference>
<dbReference type="OrthoDB" id="8955697at2759"/>
<dbReference type="AlphaFoldDB" id="A0A8S4BU76"/>
<protein>
    <submittedName>
        <fullName evidence="1">(Atlantic silverside) hypothetical protein</fullName>
    </submittedName>
</protein>
<proteinExistence type="predicted"/>
<accession>A0A8S4BU76</accession>
<sequence>MSEDEADTRTWWFYSALVLNPVWPGALFGSHSAPAWVKRLTTTIGTDCVARPELLLRGVRLPEAHNMREGENSYSCTRRRSRN</sequence>
<gene>
    <name evidence="1" type="ORF">MMEN_LOCUS19558</name>
</gene>
<reference evidence="1" key="1">
    <citation type="submission" date="2021-05" db="EMBL/GenBank/DDBJ databases">
        <authorList>
            <person name="Tigano A."/>
        </authorList>
    </citation>
    <scope>NUCLEOTIDE SEQUENCE</scope>
</reference>
<evidence type="ECO:0000313" key="2">
    <source>
        <dbReference type="Proteomes" id="UP000677803"/>
    </source>
</evidence>
<keyword evidence="2" id="KW-1185">Reference proteome</keyword>
<name>A0A8S4BU76_9TELE</name>
<dbReference type="Proteomes" id="UP000677803">
    <property type="component" value="Unassembled WGS sequence"/>
</dbReference>
<organism evidence="1 2">
    <name type="scientific">Menidia menidia</name>
    <name type="common">Atlantic silverside</name>
    <dbReference type="NCBI Taxonomy" id="238744"/>
    <lineage>
        <taxon>Eukaryota</taxon>
        <taxon>Metazoa</taxon>
        <taxon>Chordata</taxon>
        <taxon>Craniata</taxon>
        <taxon>Vertebrata</taxon>
        <taxon>Euteleostomi</taxon>
        <taxon>Actinopterygii</taxon>
        <taxon>Neopterygii</taxon>
        <taxon>Teleostei</taxon>
        <taxon>Neoteleostei</taxon>
        <taxon>Acanthomorphata</taxon>
        <taxon>Ovalentaria</taxon>
        <taxon>Atherinomorphae</taxon>
        <taxon>Atheriniformes</taxon>
        <taxon>Atherinopsidae</taxon>
        <taxon>Menidiinae</taxon>
        <taxon>Menidia</taxon>
    </lineage>
</organism>
<evidence type="ECO:0000313" key="1">
    <source>
        <dbReference type="EMBL" id="CAG6015327.1"/>
    </source>
</evidence>